<evidence type="ECO:0000256" key="2">
    <source>
        <dbReference type="ARBA" id="ARBA00022475"/>
    </source>
</evidence>
<evidence type="ECO:0000256" key="1">
    <source>
        <dbReference type="ARBA" id="ARBA00004651"/>
    </source>
</evidence>
<proteinExistence type="predicted"/>
<dbReference type="GO" id="GO:0005886">
    <property type="term" value="C:plasma membrane"/>
    <property type="evidence" value="ECO:0007669"/>
    <property type="project" value="UniProtKB-SubCell"/>
</dbReference>
<evidence type="ECO:0000256" key="9">
    <source>
        <dbReference type="ARBA" id="ARBA00023224"/>
    </source>
</evidence>
<evidence type="ECO:0000256" key="8">
    <source>
        <dbReference type="ARBA" id="ARBA00023170"/>
    </source>
</evidence>
<organism evidence="11 12">
    <name type="scientific">Arctia plantaginis</name>
    <name type="common">Wood tiger moth</name>
    <name type="synonym">Phalaena plantaginis</name>
    <dbReference type="NCBI Taxonomy" id="874455"/>
    <lineage>
        <taxon>Eukaryota</taxon>
        <taxon>Metazoa</taxon>
        <taxon>Ecdysozoa</taxon>
        <taxon>Arthropoda</taxon>
        <taxon>Hexapoda</taxon>
        <taxon>Insecta</taxon>
        <taxon>Pterygota</taxon>
        <taxon>Neoptera</taxon>
        <taxon>Endopterygota</taxon>
        <taxon>Lepidoptera</taxon>
        <taxon>Glossata</taxon>
        <taxon>Ditrysia</taxon>
        <taxon>Noctuoidea</taxon>
        <taxon>Erebidae</taxon>
        <taxon>Arctiinae</taxon>
        <taxon>Arctia</taxon>
    </lineage>
</organism>
<dbReference type="GO" id="GO:0005549">
    <property type="term" value="F:odorant binding"/>
    <property type="evidence" value="ECO:0007669"/>
    <property type="project" value="InterPro"/>
</dbReference>
<dbReference type="PANTHER" id="PTHR21137:SF35">
    <property type="entry name" value="ODORANT RECEPTOR 19A-RELATED"/>
    <property type="match status" value="1"/>
</dbReference>
<sequence length="82" mass="9548">MPGYLGTQLVHESQELIFAAYDSEWIPRSESFKRSLRLFMERSKTPIMITGLKMFSLSLTTFTSIMKTAYSLFALIRNFQEN</sequence>
<evidence type="ECO:0000256" key="6">
    <source>
        <dbReference type="ARBA" id="ARBA00022989"/>
    </source>
</evidence>
<name>A0A8S1A7B4_ARCPL</name>
<evidence type="ECO:0000313" key="12">
    <source>
        <dbReference type="Proteomes" id="UP000494256"/>
    </source>
</evidence>
<evidence type="ECO:0000256" key="10">
    <source>
        <dbReference type="SAM" id="Phobius"/>
    </source>
</evidence>
<protein>
    <submittedName>
        <fullName evidence="11">Uncharacterized protein</fullName>
    </submittedName>
</protein>
<dbReference type="Proteomes" id="UP000494256">
    <property type="component" value="Unassembled WGS sequence"/>
</dbReference>
<evidence type="ECO:0000256" key="7">
    <source>
        <dbReference type="ARBA" id="ARBA00023136"/>
    </source>
</evidence>
<evidence type="ECO:0000256" key="5">
    <source>
        <dbReference type="ARBA" id="ARBA00022725"/>
    </source>
</evidence>
<gene>
    <name evidence="11" type="ORF">APLA_LOCUS9034</name>
</gene>
<dbReference type="InterPro" id="IPR004117">
    <property type="entry name" value="7tm6_olfct_rcpt"/>
</dbReference>
<keyword evidence="3" id="KW-0716">Sensory transduction</keyword>
<evidence type="ECO:0000256" key="4">
    <source>
        <dbReference type="ARBA" id="ARBA00022692"/>
    </source>
</evidence>
<keyword evidence="8" id="KW-0675">Receptor</keyword>
<dbReference type="PANTHER" id="PTHR21137">
    <property type="entry name" value="ODORANT RECEPTOR"/>
    <property type="match status" value="1"/>
</dbReference>
<keyword evidence="6 10" id="KW-1133">Transmembrane helix</keyword>
<comment type="caution">
    <text evidence="11">The sequence shown here is derived from an EMBL/GenBank/DDBJ whole genome shotgun (WGS) entry which is preliminary data.</text>
</comment>
<keyword evidence="5" id="KW-0552">Olfaction</keyword>
<evidence type="ECO:0000313" key="11">
    <source>
        <dbReference type="EMBL" id="CAB3240404.1"/>
    </source>
</evidence>
<keyword evidence="4 10" id="KW-0812">Transmembrane</keyword>
<evidence type="ECO:0000256" key="3">
    <source>
        <dbReference type="ARBA" id="ARBA00022606"/>
    </source>
</evidence>
<reference evidence="11 12" key="1">
    <citation type="submission" date="2020-04" db="EMBL/GenBank/DDBJ databases">
        <authorList>
            <person name="Wallbank WR R."/>
            <person name="Pardo Diaz C."/>
            <person name="Kozak K."/>
            <person name="Martin S."/>
            <person name="Jiggins C."/>
            <person name="Moest M."/>
            <person name="Warren A I."/>
            <person name="Byers J.R.P. K."/>
            <person name="Montejo-Kovacevich G."/>
            <person name="Yen C E."/>
        </authorList>
    </citation>
    <scope>NUCLEOTIDE SEQUENCE [LARGE SCALE GENOMIC DNA]</scope>
</reference>
<keyword evidence="9" id="KW-0807">Transducer</keyword>
<dbReference type="OrthoDB" id="7441078at2759"/>
<comment type="subcellular location">
    <subcellularLocation>
        <location evidence="1">Cell membrane</location>
        <topology evidence="1">Multi-pass membrane protein</topology>
    </subcellularLocation>
</comment>
<keyword evidence="7 10" id="KW-0472">Membrane</keyword>
<dbReference type="AlphaFoldDB" id="A0A8S1A7B4"/>
<dbReference type="GO" id="GO:0004984">
    <property type="term" value="F:olfactory receptor activity"/>
    <property type="evidence" value="ECO:0007669"/>
    <property type="project" value="InterPro"/>
</dbReference>
<dbReference type="EMBL" id="CADEBD010000309">
    <property type="protein sequence ID" value="CAB3240404.1"/>
    <property type="molecule type" value="Genomic_DNA"/>
</dbReference>
<dbReference type="Pfam" id="PF02949">
    <property type="entry name" value="7tm_6"/>
    <property type="match status" value="1"/>
</dbReference>
<dbReference type="GO" id="GO:0007165">
    <property type="term" value="P:signal transduction"/>
    <property type="evidence" value="ECO:0007669"/>
    <property type="project" value="UniProtKB-KW"/>
</dbReference>
<keyword evidence="2" id="KW-1003">Cell membrane</keyword>
<accession>A0A8S1A7B4</accession>
<feature type="transmembrane region" description="Helical" evidence="10">
    <location>
        <begin position="54"/>
        <end position="76"/>
    </location>
</feature>